<evidence type="ECO:0000256" key="9">
    <source>
        <dbReference type="SAM" id="Phobius"/>
    </source>
</evidence>
<evidence type="ECO:0000256" key="1">
    <source>
        <dbReference type="ARBA" id="ARBA00000085"/>
    </source>
</evidence>
<gene>
    <name evidence="11" type="ORF">AVDCRST_MAG79-2426</name>
</gene>
<keyword evidence="3" id="KW-0597">Phosphoprotein</keyword>
<keyword evidence="9" id="KW-1133">Transmembrane helix</keyword>
<feature type="transmembrane region" description="Helical" evidence="9">
    <location>
        <begin position="75"/>
        <end position="93"/>
    </location>
</feature>
<dbReference type="PANTHER" id="PTHR24421">
    <property type="entry name" value="NITRATE/NITRITE SENSOR PROTEIN NARX-RELATED"/>
    <property type="match status" value="1"/>
</dbReference>
<evidence type="ECO:0000259" key="10">
    <source>
        <dbReference type="SMART" id="SM00387"/>
    </source>
</evidence>
<evidence type="ECO:0000256" key="3">
    <source>
        <dbReference type="ARBA" id="ARBA00022553"/>
    </source>
</evidence>
<keyword evidence="7" id="KW-0067">ATP-binding</keyword>
<dbReference type="Gene3D" id="1.20.5.1930">
    <property type="match status" value="1"/>
</dbReference>
<dbReference type="EC" id="2.7.13.3" evidence="2"/>
<sequence>MELVKGSPIGSLWAEPRVPDPPRRVWRDWALVGVLVPAAVLESILREDVTWRPVALVITVAAIVLLLWRRTSPLPVVAGAFGVMGAGAMAWLLGAGEPVGLYSAASVLLVPYSLLRWAAGREAVIGLAIIVVVGAVCIAADFTGFVDAVGGMVVLLFPAVLGASVRYRTGSRLRELDQVRLREREELARGLHDTVAHHVSAIAIQAQAGRTLAASRPAAAVDALAVIEEAASRTLTEMRSMVGALRRPGEAPDLLPQRGLADIERLALLAGEGPRVDVELSGDLDDLRPAVEAAIYRLVQESITNAVRHARTATRIAVSVAGENGCVRVTVRDDGAAVAFGGAGSAQGYGLVGMTERAALLGGALEAGPDPAGGWAVRAVLPRNGTAA</sequence>
<evidence type="ECO:0000256" key="6">
    <source>
        <dbReference type="ARBA" id="ARBA00022777"/>
    </source>
</evidence>
<keyword evidence="8" id="KW-0902">Two-component regulatory system</keyword>
<protein>
    <recommendedName>
        <fullName evidence="2">histidine kinase</fullName>
        <ecNumber evidence="2">2.7.13.3</ecNumber>
    </recommendedName>
</protein>
<keyword evidence="4" id="KW-0808">Transferase</keyword>
<evidence type="ECO:0000256" key="8">
    <source>
        <dbReference type="ARBA" id="ARBA00023012"/>
    </source>
</evidence>
<dbReference type="Gene3D" id="3.30.565.10">
    <property type="entry name" value="Histidine kinase-like ATPase, C-terminal domain"/>
    <property type="match status" value="1"/>
</dbReference>
<dbReference type="SMART" id="SM00387">
    <property type="entry name" value="HATPase_c"/>
    <property type="match status" value="1"/>
</dbReference>
<dbReference type="InterPro" id="IPR036890">
    <property type="entry name" value="HATPase_C_sf"/>
</dbReference>
<evidence type="ECO:0000313" key="11">
    <source>
        <dbReference type="EMBL" id="CAA9547443.1"/>
    </source>
</evidence>
<evidence type="ECO:0000256" key="5">
    <source>
        <dbReference type="ARBA" id="ARBA00022741"/>
    </source>
</evidence>
<dbReference type="CDD" id="cd16917">
    <property type="entry name" value="HATPase_UhpB-NarQ-NarX-like"/>
    <property type="match status" value="1"/>
</dbReference>
<keyword evidence="6 11" id="KW-0418">Kinase</keyword>
<evidence type="ECO:0000256" key="4">
    <source>
        <dbReference type="ARBA" id="ARBA00022679"/>
    </source>
</evidence>
<dbReference type="GO" id="GO:0016020">
    <property type="term" value="C:membrane"/>
    <property type="evidence" value="ECO:0007669"/>
    <property type="project" value="InterPro"/>
</dbReference>
<name>A0A6J4UF26_9ACTN</name>
<feature type="transmembrane region" description="Helical" evidence="9">
    <location>
        <begin position="99"/>
        <end position="117"/>
    </location>
</feature>
<dbReference type="EMBL" id="CADCWC010000365">
    <property type="protein sequence ID" value="CAA9547443.1"/>
    <property type="molecule type" value="Genomic_DNA"/>
</dbReference>
<reference evidence="11" key="1">
    <citation type="submission" date="2020-02" db="EMBL/GenBank/DDBJ databases">
        <authorList>
            <person name="Meier V. D."/>
        </authorList>
    </citation>
    <scope>NUCLEOTIDE SEQUENCE</scope>
    <source>
        <strain evidence="11">AVDCRST_MAG79</strain>
    </source>
</reference>
<feature type="domain" description="Histidine kinase/HSP90-like ATPase" evidence="10">
    <location>
        <begin position="290"/>
        <end position="385"/>
    </location>
</feature>
<feature type="transmembrane region" description="Helical" evidence="9">
    <location>
        <begin position="124"/>
        <end position="142"/>
    </location>
</feature>
<dbReference type="PANTHER" id="PTHR24421:SF10">
    <property type="entry name" value="NITRATE_NITRITE SENSOR PROTEIN NARQ"/>
    <property type="match status" value="1"/>
</dbReference>
<evidence type="ECO:0000256" key="7">
    <source>
        <dbReference type="ARBA" id="ARBA00022840"/>
    </source>
</evidence>
<dbReference type="Pfam" id="PF02518">
    <property type="entry name" value="HATPase_c"/>
    <property type="match status" value="1"/>
</dbReference>
<dbReference type="GO" id="GO:0005524">
    <property type="term" value="F:ATP binding"/>
    <property type="evidence" value="ECO:0007669"/>
    <property type="project" value="UniProtKB-KW"/>
</dbReference>
<dbReference type="AlphaFoldDB" id="A0A6J4UF26"/>
<dbReference type="GO" id="GO:0000155">
    <property type="term" value="F:phosphorelay sensor kinase activity"/>
    <property type="evidence" value="ECO:0007669"/>
    <property type="project" value="InterPro"/>
</dbReference>
<dbReference type="GO" id="GO:0046983">
    <property type="term" value="F:protein dimerization activity"/>
    <property type="evidence" value="ECO:0007669"/>
    <property type="project" value="InterPro"/>
</dbReference>
<evidence type="ECO:0000256" key="2">
    <source>
        <dbReference type="ARBA" id="ARBA00012438"/>
    </source>
</evidence>
<proteinExistence type="predicted"/>
<feature type="transmembrane region" description="Helical" evidence="9">
    <location>
        <begin position="51"/>
        <end position="68"/>
    </location>
</feature>
<keyword evidence="9" id="KW-0812">Transmembrane</keyword>
<dbReference type="InterPro" id="IPR050482">
    <property type="entry name" value="Sensor_HK_TwoCompSys"/>
</dbReference>
<comment type="catalytic activity">
    <reaction evidence="1">
        <text>ATP + protein L-histidine = ADP + protein N-phospho-L-histidine.</text>
        <dbReference type="EC" id="2.7.13.3"/>
    </reaction>
</comment>
<dbReference type="InterPro" id="IPR011712">
    <property type="entry name" value="Sig_transdc_His_kin_sub3_dim/P"/>
</dbReference>
<keyword evidence="5" id="KW-0547">Nucleotide-binding</keyword>
<dbReference type="Pfam" id="PF07730">
    <property type="entry name" value="HisKA_3"/>
    <property type="match status" value="1"/>
</dbReference>
<dbReference type="SUPFAM" id="SSF55874">
    <property type="entry name" value="ATPase domain of HSP90 chaperone/DNA topoisomerase II/histidine kinase"/>
    <property type="match status" value="1"/>
</dbReference>
<accession>A0A6J4UF26</accession>
<feature type="transmembrane region" description="Helical" evidence="9">
    <location>
        <begin position="148"/>
        <end position="167"/>
    </location>
</feature>
<keyword evidence="9" id="KW-0472">Membrane</keyword>
<dbReference type="InterPro" id="IPR003594">
    <property type="entry name" value="HATPase_dom"/>
</dbReference>
<organism evidence="11">
    <name type="scientific">uncultured Thermoleophilia bacterium</name>
    <dbReference type="NCBI Taxonomy" id="1497501"/>
    <lineage>
        <taxon>Bacteria</taxon>
        <taxon>Bacillati</taxon>
        <taxon>Actinomycetota</taxon>
        <taxon>Thermoleophilia</taxon>
        <taxon>environmental samples</taxon>
    </lineage>
</organism>